<reference evidence="2" key="2">
    <citation type="submission" date="2022-08" db="EMBL/GenBank/DDBJ databases">
        <title>Novel sulphate-reducing endosymbionts in the free-living metamonad Anaeramoeba.</title>
        <authorList>
            <person name="Jerlstrom-Hultqvist J."/>
            <person name="Cepicka I."/>
            <person name="Gallot-Lavallee L."/>
            <person name="Salas-Leiva D."/>
            <person name="Curtis B.A."/>
            <person name="Zahonova K."/>
            <person name="Pipaliya S."/>
            <person name="Dacks J."/>
            <person name="Roger A.J."/>
        </authorList>
    </citation>
    <scope>NUCLEOTIDE SEQUENCE</scope>
    <source>
        <strain evidence="2">Busselton2</strain>
    </source>
</reference>
<evidence type="ECO:0000313" key="2">
    <source>
        <dbReference type="EMBL" id="KAJ3423821.1"/>
    </source>
</evidence>
<evidence type="ECO:0000313" key="5">
    <source>
        <dbReference type="Proteomes" id="UP001150062"/>
    </source>
</evidence>
<evidence type="ECO:0000256" key="1">
    <source>
        <dbReference type="SAM" id="Phobius"/>
    </source>
</evidence>
<keyword evidence="1" id="KW-1133">Transmembrane helix</keyword>
<gene>
    <name evidence="2" type="ORF">M0812_30357</name>
    <name evidence="3" type="ORF">M0813_14700</name>
</gene>
<protein>
    <recommendedName>
        <fullName evidence="6">Late embryogenesis abundant protein LEA-2 subgroup domain-containing protein</fullName>
    </recommendedName>
</protein>
<dbReference type="EMBL" id="JAOAOG010000052">
    <property type="protein sequence ID" value="KAJ6251926.1"/>
    <property type="molecule type" value="Genomic_DNA"/>
</dbReference>
<keyword evidence="1" id="KW-0812">Transmembrane</keyword>
<dbReference type="AlphaFoldDB" id="A0AAV7Y5J7"/>
<dbReference type="Proteomes" id="UP001146793">
    <property type="component" value="Unassembled WGS sequence"/>
</dbReference>
<keyword evidence="5" id="KW-1185">Reference proteome</keyword>
<proteinExistence type="predicted"/>
<dbReference type="EMBL" id="JANTQA010000076">
    <property type="protein sequence ID" value="KAJ3423821.1"/>
    <property type="molecule type" value="Genomic_DNA"/>
</dbReference>
<sequence length="167" mass="19334">MMKIERINKWKCFCSFLILSILYILLFFLCLTQYNQPLEKSTTTETSNIQNYIHITSSIDNLERLNGQIQLQIYLYNNLDERIETSVFVESEIYGNSGNSQTDPISQSANNFNIVCLKEGLCSPITIIKNYAAFVTYYVDIEIKADEQSIIFFDKVMVEVCDLCLPF</sequence>
<organism evidence="2 4">
    <name type="scientific">Anaeramoeba flamelloides</name>
    <dbReference type="NCBI Taxonomy" id="1746091"/>
    <lineage>
        <taxon>Eukaryota</taxon>
        <taxon>Metamonada</taxon>
        <taxon>Anaeramoebidae</taxon>
        <taxon>Anaeramoeba</taxon>
    </lineage>
</organism>
<feature type="transmembrane region" description="Helical" evidence="1">
    <location>
        <begin position="12"/>
        <end position="34"/>
    </location>
</feature>
<name>A0AAV7Y5J7_9EUKA</name>
<reference evidence="3" key="1">
    <citation type="submission" date="2022-08" db="EMBL/GenBank/DDBJ databases">
        <title>Novel sulfate-reducing endosymbionts in the free-living metamonad Anaeramoeba.</title>
        <authorList>
            <person name="Jerlstrom-Hultqvist J."/>
            <person name="Cepicka I."/>
            <person name="Gallot-Lavallee L."/>
            <person name="Salas-Leiva D."/>
            <person name="Curtis B.A."/>
            <person name="Zahonova K."/>
            <person name="Pipaliya S."/>
            <person name="Dacks J."/>
            <person name="Roger A.J."/>
        </authorList>
    </citation>
    <scope>NUCLEOTIDE SEQUENCE</scope>
    <source>
        <strain evidence="3">Schooner1</strain>
    </source>
</reference>
<evidence type="ECO:0000313" key="4">
    <source>
        <dbReference type="Proteomes" id="UP001146793"/>
    </source>
</evidence>
<keyword evidence="1" id="KW-0472">Membrane</keyword>
<evidence type="ECO:0000313" key="3">
    <source>
        <dbReference type="EMBL" id="KAJ6251926.1"/>
    </source>
</evidence>
<accession>A0AAV7Y5J7</accession>
<dbReference type="Proteomes" id="UP001150062">
    <property type="component" value="Unassembled WGS sequence"/>
</dbReference>
<comment type="caution">
    <text evidence="2">The sequence shown here is derived from an EMBL/GenBank/DDBJ whole genome shotgun (WGS) entry which is preliminary data.</text>
</comment>
<evidence type="ECO:0008006" key="6">
    <source>
        <dbReference type="Google" id="ProtNLM"/>
    </source>
</evidence>